<keyword evidence="4" id="KW-0479">Metal-binding</keyword>
<evidence type="ECO:0000313" key="10">
    <source>
        <dbReference type="Proteomes" id="UP000006743"/>
    </source>
</evidence>
<dbReference type="Gene3D" id="3.30.460.10">
    <property type="entry name" value="Beta Polymerase, domain 2"/>
    <property type="match status" value="1"/>
</dbReference>
<sequence length="101" mass="11350">MTPSQLIQAKHSEIMAISRQFAVENVRIFGSVAKGKDTENSDLDILVDTTPKTTMFDLCGLQMELEDLLGIKVDVLTPRSLPEKFRQQVLAEAKLLYGWIL</sequence>
<comment type="cofactor">
    <cofactor evidence="1">
        <name>Mg(2+)</name>
        <dbReference type="ChEBI" id="CHEBI:18420"/>
    </cofactor>
</comment>
<keyword evidence="6" id="KW-0067">ATP-binding</keyword>
<dbReference type="InterPro" id="IPR041633">
    <property type="entry name" value="Polbeta"/>
</dbReference>
<protein>
    <submittedName>
        <fullName evidence="9">DNA polymerase beta-like protein</fullName>
    </submittedName>
</protein>
<evidence type="ECO:0000256" key="6">
    <source>
        <dbReference type="ARBA" id="ARBA00022840"/>
    </source>
</evidence>
<proteinExistence type="predicted"/>
<dbReference type="CDD" id="cd05403">
    <property type="entry name" value="NT_KNTase_like"/>
    <property type="match status" value="1"/>
</dbReference>
<feature type="domain" description="Polymerase beta nucleotidyltransferase" evidence="8">
    <location>
        <begin position="17"/>
        <end position="97"/>
    </location>
</feature>
<dbReference type="PANTHER" id="PTHR33571:SF12">
    <property type="entry name" value="BSL3053 PROTEIN"/>
    <property type="match status" value="1"/>
</dbReference>
<evidence type="ECO:0000313" key="9">
    <source>
        <dbReference type="EMBL" id="ACL33390.1"/>
    </source>
</evidence>
<keyword evidence="3" id="KW-0548">Nucleotidyltransferase</keyword>
<dbReference type="EMBL" id="CP001321">
    <property type="protein sequence ID" value="ACL33390.1"/>
    <property type="molecule type" value="Genomic_DNA"/>
</dbReference>
<dbReference type="GO" id="GO:0016779">
    <property type="term" value="F:nucleotidyltransferase activity"/>
    <property type="evidence" value="ECO:0007669"/>
    <property type="project" value="UniProtKB-KW"/>
</dbReference>
<dbReference type="SUPFAM" id="SSF81301">
    <property type="entry name" value="Nucleotidyltransferase"/>
    <property type="match status" value="1"/>
</dbReference>
<accession>B8F7T8</accession>
<dbReference type="HOGENOM" id="CLU_130257_10_2_6"/>
<dbReference type="InterPro" id="IPR043519">
    <property type="entry name" value="NT_sf"/>
</dbReference>
<dbReference type="InterPro" id="IPR052038">
    <property type="entry name" value="Type-VII_TA_antitoxin"/>
</dbReference>
<evidence type="ECO:0000256" key="2">
    <source>
        <dbReference type="ARBA" id="ARBA00022679"/>
    </source>
</evidence>
<dbReference type="GO" id="GO:0046872">
    <property type="term" value="F:metal ion binding"/>
    <property type="evidence" value="ECO:0007669"/>
    <property type="project" value="UniProtKB-KW"/>
</dbReference>
<evidence type="ECO:0000256" key="1">
    <source>
        <dbReference type="ARBA" id="ARBA00001946"/>
    </source>
</evidence>
<evidence type="ECO:0000259" key="8">
    <source>
        <dbReference type="Pfam" id="PF18765"/>
    </source>
</evidence>
<dbReference type="PATRIC" id="fig|557723.8.peg.1887"/>
<keyword evidence="5" id="KW-0547">Nucleotide-binding</keyword>
<keyword evidence="7" id="KW-0460">Magnesium</keyword>
<evidence type="ECO:0000256" key="4">
    <source>
        <dbReference type="ARBA" id="ARBA00022723"/>
    </source>
</evidence>
<keyword evidence="2" id="KW-0808">Transferase</keyword>
<reference evidence="9 10" key="1">
    <citation type="journal article" date="2009" name="J. Bacteriol.">
        <title>Complete genome sequence of Haemophilus parasuis SH0165.</title>
        <authorList>
            <person name="Yue M."/>
            <person name="Yang F."/>
            <person name="Yang J."/>
            <person name="Bei W."/>
            <person name="Cai X."/>
            <person name="Chen L."/>
            <person name="Dong J."/>
            <person name="Zhou R."/>
            <person name="Jin M."/>
            <person name="Jin Q."/>
            <person name="Chen H."/>
        </authorList>
    </citation>
    <scope>NUCLEOTIDE SEQUENCE [LARGE SCALE GENOMIC DNA]</scope>
    <source>
        <strain evidence="9 10">SH0165</strain>
    </source>
</reference>
<evidence type="ECO:0000256" key="5">
    <source>
        <dbReference type="ARBA" id="ARBA00022741"/>
    </source>
</evidence>
<evidence type="ECO:0000256" key="7">
    <source>
        <dbReference type="ARBA" id="ARBA00022842"/>
    </source>
</evidence>
<dbReference type="RefSeq" id="WP_015939962.1">
    <property type="nucleotide sequence ID" value="NC_011852.1"/>
</dbReference>
<evidence type="ECO:0000256" key="3">
    <source>
        <dbReference type="ARBA" id="ARBA00022695"/>
    </source>
</evidence>
<dbReference type="GO" id="GO:0005524">
    <property type="term" value="F:ATP binding"/>
    <property type="evidence" value="ECO:0007669"/>
    <property type="project" value="UniProtKB-KW"/>
</dbReference>
<gene>
    <name evidence="9" type="ordered locus">HAPS_1902</name>
</gene>
<dbReference type="KEGG" id="hap:HAPS_1902"/>
<organism evidence="9 10">
    <name type="scientific">Glaesserella parasuis serovar 5 (strain SH0165)</name>
    <name type="common">Haemophilus parasuis</name>
    <dbReference type="NCBI Taxonomy" id="557723"/>
    <lineage>
        <taxon>Bacteria</taxon>
        <taxon>Pseudomonadati</taxon>
        <taxon>Pseudomonadota</taxon>
        <taxon>Gammaproteobacteria</taxon>
        <taxon>Pasteurellales</taxon>
        <taxon>Pasteurellaceae</taxon>
        <taxon>Glaesserella</taxon>
    </lineage>
</organism>
<keyword evidence="10" id="KW-1185">Reference proteome</keyword>
<dbReference type="PANTHER" id="PTHR33571">
    <property type="entry name" value="SSL8005 PROTEIN"/>
    <property type="match status" value="1"/>
</dbReference>
<name>B8F7T8_GLAP5</name>
<dbReference type="Proteomes" id="UP000006743">
    <property type="component" value="Chromosome"/>
</dbReference>
<dbReference type="AlphaFoldDB" id="B8F7T8"/>
<dbReference type="STRING" id="557723.HAPS_1902"/>
<dbReference type="Pfam" id="PF18765">
    <property type="entry name" value="Polbeta"/>
    <property type="match status" value="1"/>
</dbReference>